<reference evidence="6 7" key="1">
    <citation type="submission" date="2018-04" db="EMBL/GenBank/DDBJ databases">
        <title>Novel Campyloabacter and Helicobacter Species and Strains.</title>
        <authorList>
            <person name="Mannion A.J."/>
            <person name="Shen Z."/>
            <person name="Fox J.G."/>
        </authorList>
    </citation>
    <scope>NUCLEOTIDE SEQUENCE [LARGE SCALE GENOMIC DNA]</scope>
    <source>
        <strain evidence="6 7">MIT 97-5075</strain>
    </source>
</reference>
<dbReference type="EMBL" id="NXLW01000012">
    <property type="protein sequence ID" value="RDU71313.1"/>
    <property type="molecule type" value="Genomic_DNA"/>
</dbReference>
<evidence type="ECO:0000256" key="4">
    <source>
        <dbReference type="RuleBase" id="RU362026"/>
    </source>
</evidence>
<feature type="domain" description="DNA methylase N-4/N-6" evidence="5">
    <location>
        <begin position="61"/>
        <end position="350"/>
    </location>
</feature>
<name>A0A3D8J1R9_9HELI</name>
<evidence type="ECO:0000256" key="2">
    <source>
        <dbReference type="ARBA" id="ARBA00022603"/>
    </source>
</evidence>
<comment type="caution">
    <text evidence="6">The sequence shown here is derived from an EMBL/GenBank/DDBJ whole genome shotgun (WGS) entry which is preliminary data.</text>
</comment>
<dbReference type="PRINTS" id="PR00508">
    <property type="entry name" value="S21N4MTFRASE"/>
</dbReference>
<dbReference type="InterPro" id="IPR002941">
    <property type="entry name" value="DNA_methylase_N4/N6"/>
</dbReference>
<comment type="similarity">
    <text evidence="1 4">Belongs to the N(4)/N(6)-methyltransferase family.</text>
</comment>
<dbReference type="PROSITE" id="PS00092">
    <property type="entry name" value="N6_MTASE"/>
    <property type="match status" value="1"/>
</dbReference>
<dbReference type="Gene3D" id="3.40.50.150">
    <property type="entry name" value="Vaccinia Virus protein VP39"/>
    <property type="match status" value="1"/>
</dbReference>
<dbReference type="GO" id="GO:0003677">
    <property type="term" value="F:DNA binding"/>
    <property type="evidence" value="ECO:0007669"/>
    <property type="project" value="InterPro"/>
</dbReference>
<gene>
    <name evidence="6" type="ORF">CQA66_06480</name>
</gene>
<accession>A0A3D8J1R9</accession>
<keyword evidence="7" id="KW-1185">Reference proteome</keyword>
<dbReference type="SUPFAM" id="SSF53335">
    <property type="entry name" value="S-adenosyl-L-methionine-dependent methyltransferases"/>
    <property type="match status" value="1"/>
</dbReference>
<evidence type="ECO:0000313" key="6">
    <source>
        <dbReference type="EMBL" id="RDU71313.1"/>
    </source>
</evidence>
<dbReference type="GO" id="GO:0032259">
    <property type="term" value="P:methylation"/>
    <property type="evidence" value="ECO:0007669"/>
    <property type="project" value="UniProtKB-KW"/>
</dbReference>
<keyword evidence="3 6" id="KW-0808">Transferase</keyword>
<evidence type="ECO:0000259" key="5">
    <source>
        <dbReference type="Pfam" id="PF01555"/>
    </source>
</evidence>
<evidence type="ECO:0000313" key="7">
    <source>
        <dbReference type="Proteomes" id="UP000256424"/>
    </source>
</evidence>
<keyword evidence="2 6" id="KW-0489">Methyltransferase</keyword>
<dbReference type="InterPro" id="IPR001091">
    <property type="entry name" value="RM_Methyltransferase"/>
</dbReference>
<dbReference type="Pfam" id="PF01555">
    <property type="entry name" value="N6_N4_Mtase"/>
    <property type="match status" value="1"/>
</dbReference>
<organism evidence="6 7">
    <name type="scientific">Helicobacter aurati</name>
    <dbReference type="NCBI Taxonomy" id="137778"/>
    <lineage>
        <taxon>Bacteria</taxon>
        <taxon>Pseudomonadati</taxon>
        <taxon>Campylobacterota</taxon>
        <taxon>Epsilonproteobacteria</taxon>
        <taxon>Campylobacterales</taxon>
        <taxon>Helicobacteraceae</taxon>
        <taxon>Helicobacter</taxon>
    </lineage>
</organism>
<dbReference type="InterPro" id="IPR002052">
    <property type="entry name" value="DNA_methylase_N6_adenine_CS"/>
</dbReference>
<evidence type="ECO:0000256" key="1">
    <source>
        <dbReference type="ARBA" id="ARBA00006594"/>
    </source>
</evidence>
<dbReference type="Proteomes" id="UP000256424">
    <property type="component" value="Unassembled WGS sequence"/>
</dbReference>
<dbReference type="AlphaFoldDB" id="A0A3D8J1R9"/>
<dbReference type="EC" id="2.1.1.-" evidence="4"/>
<sequence>MLNLFNHFQSQKEFLQVSFSKELQGNFAKENLLIFDDNLNAMQNLLQNKAFNQGKTFKNAIDLVYIDPPFGTNNIFRMGSTMSASLDSRVAYQDKFNLESYLEFLYYRLILIKELMSERASFYIHIDTKMGHYVKILCDEIFGRENFINDITRIKCNPKNFSKKGYGNIKDMILFYAKSRQYIWNEIHEDISFDDLGKRFTKQDDKGFYTTIPLHAPGVTQNGESGQAWNGLKPPQGRHWRCSLKDLNRLNNEGLIEWSKNGVPRKKVYAKDSRGKKIQDIWEFKDTQNPIYPTQKNNVMLKRIIQMSSHVDSLVMDCFCGSGGFLKEAFLLERKFIGIDESKEAIKINQKWMEEYNQQNLIQCEYGELQRKKGESLNNKSRKVENVIAW</sequence>
<dbReference type="OrthoDB" id="9800801at2"/>
<evidence type="ECO:0000256" key="3">
    <source>
        <dbReference type="ARBA" id="ARBA00022679"/>
    </source>
</evidence>
<protein>
    <recommendedName>
        <fullName evidence="4">Methyltransferase</fullName>
        <ecNumber evidence="4">2.1.1.-</ecNumber>
    </recommendedName>
</protein>
<dbReference type="GO" id="GO:0008170">
    <property type="term" value="F:N-methyltransferase activity"/>
    <property type="evidence" value="ECO:0007669"/>
    <property type="project" value="InterPro"/>
</dbReference>
<dbReference type="InterPro" id="IPR029063">
    <property type="entry name" value="SAM-dependent_MTases_sf"/>
</dbReference>
<dbReference type="RefSeq" id="WP_104762384.1">
    <property type="nucleotide sequence ID" value="NZ_FZPM01000004.1"/>
</dbReference>
<proteinExistence type="inferred from homology"/>